<sequence>MNHLWKYIGNKIKIKNYYQMRILRLEIHAPVMQIVATDRICKVSYIPKEMIKNIFYKSAKKNDGIFGAEGDKGEIQGILQQYIQICSKGNKNQLVIDKFGLQSNRLIWQKHKKHE</sequence>
<evidence type="ECO:0000313" key="1">
    <source>
        <dbReference type="EMBL" id="CAD8094433.1"/>
    </source>
</evidence>
<reference evidence="1" key="1">
    <citation type="submission" date="2021-01" db="EMBL/GenBank/DDBJ databases">
        <authorList>
            <consortium name="Genoscope - CEA"/>
            <person name="William W."/>
        </authorList>
    </citation>
    <scope>NUCLEOTIDE SEQUENCE</scope>
</reference>
<accession>A0A8S1NXS2</accession>
<comment type="caution">
    <text evidence="1">The sequence shown here is derived from an EMBL/GenBank/DDBJ whole genome shotgun (WGS) entry which is preliminary data.</text>
</comment>
<keyword evidence="2" id="KW-1185">Reference proteome</keyword>
<proteinExistence type="predicted"/>
<dbReference type="AlphaFoldDB" id="A0A8S1NXS2"/>
<organism evidence="1 2">
    <name type="scientific">Paramecium sonneborni</name>
    <dbReference type="NCBI Taxonomy" id="65129"/>
    <lineage>
        <taxon>Eukaryota</taxon>
        <taxon>Sar</taxon>
        <taxon>Alveolata</taxon>
        <taxon>Ciliophora</taxon>
        <taxon>Intramacronucleata</taxon>
        <taxon>Oligohymenophorea</taxon>
        <taxon>Peniculida</taxon>
        <taxon>Parameciidae</taxon>
        <taxon>Paramecium</taxon>
    </lineage>
</organism>
<name>A0A8S1NXS2_9CILI</name>
<dbReference type="EMBL" id="CAJJDN010000062">
    <property type="protein sequence ID" value="CAD8094433.1"/>
    <property type="molecule type" value="Genomic_DNA"/>
</dbReference>
<dbReference type="Proteomes" id="UP000692954">
    <property type="component" value="Unassembled WGS sequence"/>
</dbReference>
<protein>
    <submittedName>
        <fullName evidence="1">Uncharacterized protein</fullName>
    </submittedName>
</protein>
<evidence type="ECO:0000313" key="2">
    <source>
        <dbReference type="Proteomes" id="UP000692954"/>
    </source>
</evidence>
<gene>
    <name evidence="1" type="ORF">PSON_ATCC_30995.1.T0620200</name>
</gene>